<dbReference type="EMBL" id="MASU01000006">
    <property type="protein sequence ID" value="PXY33741.1"/>
    <property type="molecule type" value="Genomic_DNA"/>
</dbReference>
<dbReference type="InterPro" id="IPR018114">
    <property type="entry name" value="TRYPSIN_HIS"/>
</dbReference>
<dbReference type="PROSITE" id="PS50240">
    <property type="entry name" value="TRYPSIN_DOM"/>
    <property type="match status" value="1"/>
</dbReference>
<dbReference type="InterPro" id="IPR001314">
    <property type="entry name" value="Peptidase_S1A"/>
</dbReference>
<dbReference type="PANTHER" id="PTHR24276:SF98">
    <property type="entry name" value="FI18310P1-RELATED"/>
    <property type="match status" value="1"/>
</dbReference>
<gene>
    <name evidence="6" type="ORF">BA062_15970</name>
</gene>
<keyword evidence="4" id="KW-0732">Signal</keyword>
<dbReference type="OrthoDB" id="3657335at2"/>
<dbReference type="AlphaFoldDB" id="A0A318LJP2"/>
<dbReference type="Proteomes" id="UP000247892">
    <property type="component" value="Unassembled WGS sequence"/>
</dbReference>
<dbReference type="SUPFAM" id="SSF50494">
    <property type="entry name" value="Trypsin-like serine proteases"/>
    <property type="match status" value="1"/>
</dbReference>
<dbReference type="PRINTS" id="PR00722">
    <property type="entry name" value="CHYMOTRYPSIN"/>
</dbReference>
<evidence type="ECO:0000256" key="3">
    <source>
        <dbReference type="SAM" id="MobiDB-lite"/>
    </source>
</evidence>
<evidence type="ECO:0000259" key="5">
    <source>
        <dbReference type="PROSITE" id="PS50240"/>
    </source>
</evidence>
<dbReference type="GO" id="GO:0006508">
    <property type="term" value="P:proteolysis"/>
    <property type="evidence" value="ECO:0007669"/>
    <property type="project" value="UniProtKB-KW"/>
</dbReference>
<dbReference type="InterPro" id="IPR009003">
    <property type="entry name" value="Peptidase_S1_PA"/>
</dbReference>
<evidence type="ECO:0000256" key="4">
    <source>
        <dbReference type="SAM" id="SignalP"/>
    </source>
</evidence>
<sequence>MGVVRRRLAAVLAAAVVLLCSWPAPASAVQPLLVGGVDADQNYPFMTALELPSGEHLCGASLVKPAWFVTAAHCVQGRTVDGFTARVGSKDRTQGGEAAKPAEIVVHPDYDPAGSGGDIALVRLAAPVKAAPVELGTQAAAGTATRLLGWGQTCPEQNCGPSPAVLKQLDTRIVDGKGCTGFDASVELCTGNPGGTKGACYGDSGGPQLVRVEERWQLVGVSSRPGNDDAKCATGPSIYTSVVAYTQWINDRTAPPPPPQEPEPTPEPTPTPTP</sequence>
<dbReference type="CDD" id="cd00190">
    <property type="entry name" value="Tryp_SPc"/>
    <property type="match status" value="1"/>
</dbReference>
<feature type="chain" id="PRO_5039170978" evidence="4">
    <location>
        <begin position="27"/>
        <end position="274"/>
    </location>
</feature>
<dbReference type="Gene3D" id="2.40.10.10">
    <property type="entry name" value="Trypsin-like serine proteases"/>
    <property type="match status" value="1"/>
</dbReference>
<evidence type="ECO:0000256" key="2">
    <source>
        <dbReference type="ARBA" id="ARBA00023157"/>
    </source>
</evidence>
<dbReference type="InterPro" id="IPR001254">
    <property type="entry name" value="Trypsin_dom"/>
</dbReference>
<dbReference type="PROSITE" id="PS00134">
    <property type="entry name" value="TRYPSIN_HIS"/>
    <property type="match status" value="1"/>
</dbReference>
<keyword evidence="7" id="KW-1185">Reference proteome</keyword>
<protein>
    <submittedName>
        <fullName evidence="6">Serine protease</fullName>
    </submittedName>
</protein>
<keyword evidence="6" id="KW-0378">Hydrolase</keyword>
<comment type="caution">
    <text evidence="6">The sequence shown here is derived from an EMBL/GenBank/DDBJ whole genome shotgun (WGS) entry which is preliminary data.</text>
</comment>
<comment type="similarity">
    <text evidence="1">Belongs to the peptidase S1 family.</text>
</comment>
<keyword evidence="2" id="KW-1015">Disulfide bond</keyword>
<evidence type="ECO:0000313" key="7">
    <source>
        <dbReference type="Proteomes" id="UP000247892"/>
    </source>
</evidence>
<evidence type="ECO:0000313" key="6">
    <source>
        <dbReference type="EMBL" id="PXY33741.1"/>
    </source>
</evidence>
<name>A0A318LJP2_9PSEU</name>
<feature type="compositionally biased region" description="Pro residues" evidence="3">
    <location>
        <begin position="254"/>
        <end position="274"/>
    </location>
</feature>
<feature type="signal peptide" evidence="4">
    <location>
        <begin position="1"/>
        <end position="26"/>
    </location>
</feature>
<dbReference type="PANTHER" id="PTHR24276">
    <property type="entry name" value="POLYSERASE-RELATED"/>
    <property type="match status" value="1"/>
</dbReference>
<dbReference type="GO" id="GO:0004252">
    <property type="term" value="F:serine-type endopeptidase activity"/>
    <property type="evidence" value="ECO:0007669"/>
    <property type="project" value="InterPro"/>
</dbReference>
<dbReference type="Pfam" id="PF00089">
    <property type="entry name" value="Trypsin"/>
    <property type="match status" value="1"/>
</dbReference>
<keyword evidence="6" id="KW-0645">Protease</keyword>
<feature type="region of interest" description="Disordered" evidence="3">
    <location>
        <begin position="249"/>
        <end position="274"/>
    </location>
</feature>
<dbReference type="InterPro" id="IPR050430">
    <property type="entry name" value="Peptidase_S1"/>
</dbReference>
<feature type="domain" description="Peptidase S1" evidence="5">
    <location>
        <begin position="33"/>
        <end position="254"/>
    </location>
</feature>
<dbReference type="InterPro" id="IPR043504">
    <property type="entry name" value="Peptidase_S1_PA_chymotrypsin"/>
</dbReference>
<dbReference type="SMART" id="SM00020">
    <property type="entry name" value="Tryp_SPc"/>
    <property type="match status" value="1"/>
</dbReference>
<evidence type="ECO:0000256" key="1">
    <source>
        <dbReference type="ARBA" id="ARBA00007664"/>
    </source>
</evidence>
<reference evidence="6 7" key="1">
    <citation type="submission" date="2016-07" db="EMBL/GenBank/DDBJ databases">
        <title>Draft genome sequence of Prauserella sp. YIM 121212, isolated from alkaline soil.</title>
        <authorList>
            <person name="Ruckert C."/>
            <person name="Albersmeier A."/>
            <person name="Jiang C.-L."/>
            <person name="Jiang Y."/>
            <person name="Kalinowski J."/>
            <person name="Schneider O."/>
            <person name="Winkler A."/>
            <person name="Zotchev S.B."/>
        </authorList>
    </citation>
    <scope>NUCLEOTIDE SEQUENCE [LARGE SCALE GENOMIC DNA]</scope>
    <source>
        <strain evidence="6 7">YIM 121212</strain>
    </source>
</reference>
<proteinExistence type="inferred from homology"/>
<organism evidence="6 7">
    <name type="scientific">Prauserella flavalba</name>
    <dbReference type="NCBI Taxonomy" id="1477506"/>
    <lineage>
        <taxon>Bacteria</taxon>
        <taxon>Bacillati</taxon>
        <taxon>Actinomycetota</taxon>
        <taxon>Actinomycetes</taxon>
        <taxon>Pseudonocardiales</taxon>
        <taxon>Pseudonocardiaceae</taxon>
        <taxon>Prauserella</taxon>
    </lineage>
</organism>
<dbReference type="FunFam" id="2.40.10.10:FF:000068">
    <property type="entry name" value="transmembrane protease serine 2"/>
    <property type="match status" value="1"/>
</dbReference>
<accession>A0A318LJP2</accession>